<dbReference type="Pfam" id="PF00072">
    <property type="entry name" value="Response_reg"/>
    <property type="match status" value="1"/>
</dbReference>
<dbReference type="InterPro" id="IPR043128">
    <property type="entry name" value="Rev_trsase/Diguanyl_cyclase"/>
</dbReference>
<evidence type="ECO:0000256" key="1">
    <source>
        <dbReference type="PROSITE-ProRule" id="PRU00169"/>
    </source>
</evidence>
<dbReference type="GO" id="GO:0052621">
    <property type="term" value="F:diguanylate cyclase activity"/>
    <property type="evidence" value="ECO:0007669"/>
    <property type="project" value="TreeGrafter"/>
</dbReference>
<dbReference type="SMART" id="SM00448">
    <property type="entry name" value="REC"/>
    <property type="match status" value="2"/>
</dbReference>
<dbReference type="AlphaFoldDB" id="A0A5C6XNH6"/>
<keyword evidence="5" id="KW-1185">Reference proteome</keyword>
<dbReference type="CDD" id="cd01949">
    <property type="entry name" value="GGDEF"/>
    <property type="match status" value="1"/>
</dbReference>
<dbReference type="Pfam" id="PF00990">
    <property type="entry name" value="GGDEF"/>
    <property type="match status" value="1"/>
</dbReference>
<dbReference type="NCBIfam" id="TIGR00254">
    <property type="entry name" value="GGDEF"/>
    <property type="match status" value="1"/>
</dbReference>
<dbReference type="GO" id="GO:0000160">
    <property type="term" value="P:phosphorelay signal transduction system"/>
    <property type="evidence" value="ECO:0007669"/>
    <property type="project" value="InterPro"/>
</dbReference>
<organism evidence="4 5">
    <name type="scientific">Lujinxingia vulgaris</name>
    <dbReference type="NCBI Taxonomy" id="2600176"/>
    <lineage>
        <taxon>Bacteria</taxon>
        <taxon>Deltaproteobacteria</taxon>
        <taxon>Bradymonadales</taxon>
        <taxon>Lujinxingiaceae</taxon>
        <taxon>Lujinxingia</taxon>
    </lineage>
</organism>
<dbReference type="EMBL" id="VOSM01000001">
    <property type="protein sequence ID" value="TXD38949.1"/>
    <property type="molecule type" value="Genomic_DNA"/>
</dbReference>
<reference evidence="4 5" key="1">
    <citation type="submission" date="2019-08" db="EMBL/GenBank/DDBJ databases">
        <title>Bradymonadales sp. TMQ4.</title>
        <authorList>
            <person name="Liang Q."/>
        </authorList>
    </citation>
    <scope>NUCLEOTIDE SEQUENCE [LARGE SCALE GENOMIC DNA]</scope>
    <source>
        <strain evidence="4 5">TMQ4</strain>
    </source>
</reference>
<proteinExistence type="predicted"/>
<dbReference type="Gene3D" id="3.30.70.270">
    <property type="match status" value="1"/>
</dbReference>
<dbReference type="PANTHER" id="PTHR45138:SF9">
    <property type="entry name" value="DIGUANYLATE CYCLASE DGCM-RELATED"/>
    <property type="match status" value="1"/>
</dbReference>
<dbReference type="InterPro" id="IPR029787">
    <property type="entry name" value="Nucleotide_cyclase"/>
</dbReference>
<feature type="domain" description="Response regulatory" evidence="2">
    <location>
        <begin position="377"/>
        <end position="493"/>
    </location>
</feature>
<comment type="caution">
    <text evidence="4">The sequence shown here is derived from an EMBL/GenBank/DDBJ whole genome shotgun (WGS) entry which is preliminary data.</text>
</comment>
<dbReference type="OrthoDB" id="9778432at2"/>
<dbReference type="FunFam" id="3.30.70.270:FF:000001">
    <property type="entry name" value="Diguanylate cyclase domain protein"/>
    <property type="match status" value="1"/>
</dbReference>
<evidence type="ECO:0000313" key="4">
    <source>
        <dbReference type="EMBL" id="TXD38949.1"/>
    </source>
</evidence>
<dbReference type="InterPro" id="IPR050469">
    <property type="entry name" value="Diguanylate_Cyclase"/>
</dbReference>
<dbReference type="PROSITE" id="PS50110">
    <property type="entry name" value="RESPONSE_REGULATORY"/>
    <property type="match status" value="2"/>
</dbReference>
<dbReference type="InterPro" id="IPR001789">
    <property type="entry name" value="Sig_transdc_resp-reg_receiver"/>
</dbReference>
<protein>
    <submittedName>
        <fullName evidence="4">Diguanylate cyclase</fullName>
    </submittedName>
</protein>
<feature type="domain" description="Response regulatory" evidence="2">
    <location>
        <begin position="250"/>
        <end position="368"/>
    </location>
</feature>
<gene>
    <name evidence="4" type="ORF">FRC98_00680</name>
</gene>
<dbReference type="SUPFAM" id="SSF52172">
    <property type="entry name" value="CheY-like"/>
    <property type="match status" value="2"/>
</dbReference>
<dbReference type="Proteomes" id="UP000321412">
    <property type="component" value="Unassembled WGS sequence"/>
</dbReference>
<name>A0A5C6XNH6_9DELT</name>
<dbReference type="PROSITE" id="PS50887">
    <property type="entry name" value="GGDEF"/>
    <property type="match status" value="1"/>
</dbReference>
<accession>A0A5C6XNH6</accession>
<dbReference type="InterPro" id="IPR000160">
    <property type="entry name" value="GGDEF_dom"/>
</dbReference>
<dbReference type="SUPFAM" id="SSF55073">
    <property type="entry name" value="Nucleotide cyclase"/>
    <property type="match status" value="1"/>
</dbReference>
<dbReference type="SMART" id="SM00267">
    <property type="entry name" value="GGDEF"/>
    <property type="match status" value="1"/>
</dbReference>
<feature type="domain" description="GGDEF" evidence="3">
    <location>
        <begin position="533"/>
        <end position="671"/>
    </location>
</feature>
<evidence type="ECO:0000259" key="2">
    <source>
        <dbReference type="PROSITE" id="PS50110"/>
    </source>
</evidence>
<evidence type="ECO:0000259" key="3">
    <source>
        <dbReference type="PROSITE" id="PS50887"/>
    </source>
</evidence>
<sequence>MIGCMKAEMRHVVMVSQKGDPRLAELREALAREAIALTHLAASELTEGLPEDASVVIIEAALLTPAILEALAHIKAHHLPFTILTLGESEHADAWVPADASIDVIVDALKHRRVQLQALPEPGGSLHEDSVAMLEESSKRHEFIERLDEEIAHLSQLAEDVARGALSARTLAQATGPVRAAARHHQLNDVARPLEELESLAEATASASPDAHFQQAAAALFETLRARVRAAQLDDPETMLTTESLGRALTVVVIDDDPNYLRQIERFAEQFMIRVRTATSVDEAINKVQTPLLAGVVLTIQEGISRKELTESMTALQRASHLAHLPLALVSDVPDTLDRVQGLWAGASHIATRPVSAVSFSQIARRLATSRRALLASVMVVDPQGVFATRVAQQLGERDMAIHYLPDARTIFEALEHHRPDLVLLSTELAEVATTDLCRSLRAVASWREVPIVIFAAESTPEARIAAYQAGADDFIDVAISPHELVVRLSVRLERARQAQERSDRDLLTGLLTRRPFLEQLAARMSEVTRRRRRLVFAILDVDHFKEVNDRHGHLVGDRVLATLGRLLQDRFRIEDLRARWGGEEFVIVLVDEGLETSTLALRRVLDEFYAMRFEGGDGERFSVSFSAGLACFPQDGQDTEALLSVADARLLRAKREGRCRIEPGRNYRSV</sequence>
<dbReference type="Gene3D" id="3.40.50.2300">
    <property type="match status" value="2"/>
</dbReference>
<dbReference type="PANTHER" id="PTHR45138">
    <property type="entry name" value="REGULATORY COMPONENTS OF SENSORY TRANSDUCTION SYSTEM"/>
    <property type="match status" value="1"/>
</dbReference>
<evidence type="ECO:0000313" key="5">
    <source>
        <dbReference type="Proteomes" id="UP000321412"/>
    </source>
</evidence>
<comment type="caution">
    <text evidence="1">Lacks conserved residue(s) required for the propagation of feature annotation.</text>
</comment>
<dbReference type="InterPro" id="IPR011006">
    <property type="entry name" value="CheY-like_superfamily"/>
</dbReference>